<protein>
    <recommendedName>
        <fullName evidence="1">F-box domain-containing protein</fullName>
    </recommendedName>
</protein>
<dbReference type="Gene3D" id="1.20.1280.50">
    <property type="match status" value="1"/>
</dbReference>
<dbReference type="AlphaFoldDB" id="A0A0C3Q738"/>
<dbReference type="PROSITE" id="PS50181">
    <property type="entry name" value="FBOX"/>
    <property type="match status" value="1"/>
</dbReference>
<dbReference type="SUPFAM" id="SSF52047">
    <property type="entry name" value="RNI-like"/>
    <property type="match status" value="1"/>
</dbReference>
<keyword evidence="3" id="KW-1185">Reference proteome</keyword>
<evidence type="ECO:0000313" key="3">
    <source>
        <dbReference type="Proteomes" id="UP000054248"/>
    </source>
</evidence>
<name>A0A0C3Q738_9AGAM</name>
<accession>A0A0C3Q738</accession>
<feature type="domain" description="F-box" evidence="1">
    <location>
        <begin position="1"/>
        <end position="54"/>
    </location>
</feature>
<dbReference type="Gene3D" id="3.80.10.10">
    <property type="entry name" value="Ribonuclease Inhibitor"/>
    <property type="match status" value="1"/>
</dbReference>
<reference evidence="2 3" key="1">
    <citation type="submission" date="2014-04" db="EMBL/GenBank/DDBJ databases">
        <authorList>
            <consortium name="DOE Joint Genome Institute"/>
            <person name="Kuo A."/>
            <person name="Girlanda M."/>
            <person name="Perotto S."/>
            <person name="Kohler A."/>
            <person name="Nagy L.G."/>
            <person name="Floudas D."/>
            <person name="Copeland A."/>
            <person name="Barry K.W."/>
            <person name="Cichocki N."/>
            <person name="Veneault-Fourrey C."/>
            <person name="LaButti K."/>
            <person name="Lindquist E.A."/>
            <person name="Lipzen A."/>
            <person name="Lundell T."/>
            <person name="Morin E."/>
            <person name="Murat C."/>
            <person name="Sun H."/>
            <person name="Tunlid A."/>
            <person name="Henrissat B."/>
            <person name="Grigoriev I.V."/>
            <person name="Hibbett D.S."/>
            <person name="Martin F."/>
            <person name="Nordberg H.P."/>
            <person name="Cantor M.N."/>
            <person name="Hua S.X."/>
        </authorList>
    </citation>
    <scope>NUCLEOTIDE SEQUENCE [LARGE SCALE GENOMIC DNA]</scope>
    <source>
        <strain evidence="2 3">MUT 4182</strain>
    </source>
</reference>
<dbReference type="OrthoDB" id="3202447at2759"/>
<dbReference type="InterPro" id="IPR032675">
    <property type="entry name" value="LRR_dom_sf"/>
</dbReference>
<dbReference type="EMBL" id="KN823231">
    <property type="protein sequence ID" value="KIO19264.1"/>
    <property type="molecule type" value="Genomic_DNA"/>
</dbReference>
<dbReference type="HOGENOM" id="CLU_551185_0_0_1"/>
<dbReference type="Proteomes" id="UP000054248">
    <property type="component" value="Unassembled WGS sequence"/>
</dbReference>
<evidence type="ECO:0000259" key="1">
    <source>
        <dbReference type="PROSITE" id="PS50181"/>
    </source>
</evidence>
<sequence length="495" mass="56019">MSIKLLPEEIFIEIVEILVLPHNDQRAPRLNTLRLVCRRWDELIQQTPLLWTYIWNGTNNSYVERALLCSGNLGLKVRVSLWAKVKNQNKKQFWSALLPHVDRWERAELSGSFGGSIPGALATTAAPRLRSLALDSRGSQFIDGLFPWPLPNLESLRIQDFGVPLSPQHFPSARLKHLYIDFNRQIVSPTLMLVQIFDTLRECQELISLHLTGMGFLGHIPKEKLAPINLPNLEVISVGSFMAPIECKLLETIYIPKCRMIVIRPWYHWSSTVDQVLKALENLASRIGTAKIPNRALLEARESQYETHLECDLEAVEGGDSFMYLKLEVDAEPPYHGLLEEAGPFFHHWASSFGPNTGWDVQVTSRALGSTTGMLSEFAVHFPMALTLTITLPAIIPFYVGDPPLTLFDSTGEPKFPCLEQLEIWYCKAFAQGIFQTITKRMIREDTQSDGVNPLSMCIKLPRDMDESERVELTWLEDHLAGLTLEGTDTILYGL</sequence>
<organism evidence="2 3">
    <name type="scientific">Tulasnella calospora MUT 4182</name>
    <dbReference type="NCBI Taxonomy" id="1051891"/>
    <lineage>
        <taxon>Eukaryota</taxon>
        <taxon>Fungi</taxon>
        <taxon>Dikarya</taxon>
        <taxon>Basidiomycota</taxon>
        <taxon>Agaricomycotina</taxon>
        <taxon>Agaricomycetes</taxon>
        <taxon>Cantharellales</taxon>
        <taxon>Tulasnellaceae</taxon>
        <taxon>Tulasnella</taxon>
    </lineage>
</organism>
<evidence type="ECO:0000313" key="2">
    <source>
        <dbReference type="EMBL" id="KIO19264.1"/>
    </source>
</evidence>
<gene>
    <name evidence="2" type="ORF">M407DRAFT_31082</name>
</gene>
<dbReference type="Pfam" id="PF12937">
    <property type="entry name" value="F-box-like"/>
    <property type="match status" value="1"/>
</dbReference>
<dbReference type="SUPFAM" id="SSF81383">
    <property type="entry name" value="F-box domain"/>
    <property type="match status" value="1"/>
</dbReference>
<proteinExistence type="predicted"/>
<reference evidence="3" key="2">
    <citation type="submission" date="2015-01" db="EMBL/GenBank/DDBJ databases">
        <title>Evolutionary Origins and Diversification of the Mycorrhizal Mutualists.</title>
        <authorList>
            <consortium name="DOE Joint Genome Institute"/>
            <consortium name="Mycorrhizal Genomics Consortium"/>
            <person name="Kohler A."/>
            <person name="Kuo A."/>
            <person name="Nagy L.G."/>
            <person name="Floudas D."/>
            <person name="Copeland A."/>
            <person name="Barry K.W."/>
            <person name="Cichocki N."/>
            <person name="Veneault-Fourrey C."/>
            <person name="LaButti K."/>
            <person name="Lindquist E.A."/>
            <person name="Lipzen A."/>
            <person name="Lundell T."/>
            <person name="Morin E."/>
            <person name="Murat C."/>
            <person name="Riley R."/>
            <person name="Ohm R."/>
            <person name="Sun H."/>
            <person name="Tunlid A."/>
            <person name="Henrissat B."/>
            <person name="Grigoriev I.V."/>
            <person name="Hibbett D.S."/>
            <person name="Martin F."/>
        </authorList>
    </citation>
    <scope>NUCLEOTIDE SEQUENCE [LARGE SCALE GENOMIC DNA]</scope>
    <source>
        <strain evidence="3">MUT 4182</strain>
    </source>
</reference>
<dbReference type="InterPro" id="IPR001810">
    <property type="entry name" value="F-box_dom"/>
</dbReference>
<dbReference type="InterPro" id="IPR036047">
    <property type="entry name" value="F-box-like_dom_sf"/>
</dbReference>